<evidence type="ECO:0000313" key="6">
    <source>
        <dbReference type="Proteomes" id="UP000003922"/>
    </source>
</evidence>
<dbReference type="Gene3D" id="1.10.287.1120">
    <property type="entry name" value="Bipartite methylase S protein"/>
    <property type="match status" value="1"/>
</dbReference>
<evidence type="ECO:0000259" key="4">
    <source>
        <dbReference type="Pfam" id="PF01420"/>
    </source>
</evidence>
<sequence>MTLYNSEWILKPLSELCEIVIGRTPSRSKPEYWGKGYEWLSISDMNEKKYISVTKETITDEGASLCKDKLLSINTVVFSFKLSIGKVSILDAPMYTNEAIVGLPIKDPSLLYTDYLYYVLKTLDVSSKTDRAVMGATLNKKKLEQIKIPLPPLEEQKRIAKILDKADEIRHKRKESIRLTDELLRSTFLLDFG</sequence>
<dbReference type="PANTHER" id="PTHR30408:SF12">
    <property type="entry name" value="TYPE I RESTRICTION ENZYME MJAVIII SPECIFICITY SUBUNIT"/>
    <property type="match status" value="1"/>
</dbReference>
<evidence type="ECO:0000256" key="1">
    <source>
        <dbReference type="ARBA" id="ARBA00010923"/>
    </source>
</evidence>
<dbReference type="InterPro" id="IPR044946">
    <property type="entry name" value="Restrct_endonuc_typeI_TRD_sf"/>
</dbReference>
<dbReference type="CDD" id="cd17244">
    <property type="entry name" value="RMtype1_S_Apa101655I-TRD2-CR2_like"/>
    <property type="match status" value="1"/>
</dbReference>
<comment type="caution">
    <text evidence="5">The sequence shown here is derived from an EMBL/GenBank/DDBJ whole genome shotgun (WGS) entry which is preliminary data.</text>
</comment>
<reference evidence="5" key="2">
    <citation type="submission" date="2005-06" db="EMBL/GenBank/DDBJ databases">
        <title>Sequencing of the draft genome and assembly of Crocosphaera watsonii WH 8501.</title>
        <authorList>
            <consortium name="US DOE Joint Genome Institute (JGI-PGF)"/>
            <person name="Copeland A."/>
            <person name="Lucas S."/>
            <person name="Lapidus A."/>
            <person name="Barry K."/>
            <person name="Detter C."/>
            <person name="Glavina T."/>
            <person name="Hammon N."/>
            <person name="Israni S."/>
            <person name="Pitluck S."/>
            <person name="Richardson P."/>
        </authorList>
    </citation>
    <scope>NUCLEOTIDE SEQUENCE [LARGE SCALE GENOMIC DNA]</scope>
    <source>
        <strain evidence="5">WH 8501</strain>
    </source>
</reference>
<comment type="similarity">
    <text evidence="1">Belongs to the type-I restriction system S methylase family.</text>
</comment>
<dbReference type="Pfam" id="PF01420">
    <property type="entry name" value="Methylase_S"/>
    <property type="match status" value="1"/>
</dbReference>
<dbReference type="Proteomes" id="UP000003922">
    <property type="component" value="Unassembled WGS sequence"/>
</dbReference>
<reference evidence="5" key="3">
    <citation type="submission" date="2016-12" db="EMBL/GenBank/DDBJ databases">
        <title>Annotation of the draft genome assembly of Crocosphaera watsonii WH 8501.</title>
        <authorList>
            <consortium name="US DOE Joint Genome Institute (JGI-ORNL)"/>
            <person name="Larimer F."/>
            <person name="Land M."/>
        </authorList>
    </citation>
    <scope>NUCLEOTIDE SEQUENCE</scope>
    <source>
        <strain evidence="5">WH 8501</strain>
    </source>
</reference>
<evidence type="ECO:0000313" key="5">
    <source>
        <dbReference type="EMBL" id="EAM53105.1"/>
    </source>
</evidence>
<organism evidence="5 6">
    <name type="scientific">Crocosphaera watsonii WH 8501</name>
    <dbReference type="NCBI Taxonomy" id="165597"/>
    <lineage>
        <taxon>Bacteria</taxon>
        <taxon>Bacillati</taxon>
        <taxon>Cyanobacteriota</taxon>
        <taxon>Cyanophyceae</taxon>
        <taxon>Oscillatoriophycideae</taxon>
        <taxon>Chroococcales</taxon>
        <taxon>Aphanothecaceae</taxon>
        <taxon>Crocosphaera</taxon>
    </lineage>
</organism>
<accession>Q4CA31</accession>
<gene>
    <name evidence="5" type="ORF">CwatDRAFT_6555</name>
</gene>
<dbReference type="InterPro" id="IPR000055">
    <property type="entry name" value="Restrct_endonuc_typeI_TRD"/>
</dbReference>
<reference evidence="5" key="1">
    <citation type="submission" date="2004-02" db="EMBL/GenBank/DDBJ databases">
        <authorList>
            <consortium name="DOE Joint Genome Institute"/>
        </authorList>
    </citation>
    <scope>NUCLEOTIDE SEQUENCE [LARGE SCALE GENOMIC DNA]</scope>
    <source>
        <strain evidence="5">WH 8501</strain>
    </source>
</reference>
<dbReference type="AlphaFoldDB" id="Q4CA31"/>
<protein>
    <submittedName>
        <fullName evidence="5">Restriction modification system DNA specificity domain</fullName>
    </submittedName>
</protein>
<dbReference type="PANTHER" id="PTHR30408">
    <property type="entry name" value="TYPE-1 RESTRICTION ENZYME ECOKI SPECIFICITY PROTEIN"/>
    <property type="match status" value="1"/>
</dbReference>
<dbReference type="InterPro" id="IPR052021">
    <property type="entry name" value="Type-I_RS_S_subunit"/>
</dbReference>
<proteinExistence type="inferred from homology"/>
<keyword evidence="6" id="KW-1185">Reference proteome</keyword>
<keyword evidence="2" id="KW-0680">Restriction system</keyword>
<dbReference type="KEGG" id="cwa:CwatDRAFT_6555"/>
<dbReference type="GO" id="GO:0003677">
    <property type="term" value="F:DNA binding"/>
    <property type="evidence" value="ECO:0007669"/>
    <property type="project" value="UniProtKB-KW"/>
</dbReference>
<dbReference type="GO" id="GO:0009307">
    <property type="term" value="P:DNA restriction-modification system"/>
    <property type="evidence" value="ECO:0007669"/>
    <property type="project" value="UniProtKB-KW"/>
</dbReference>
<name>Q4CA31_CROWT</name>
<keyword evidence="3" id="KW-0238">DNA-binding</keyword>
<dbReference type="EMBL" id="AADV02000001">
    <property type="protein sequence ID" value="EAM53105.1"/>
    <property type="molecule type" value="Genomic_DNA"/>
</dbReference>
<dbReference type="Gene3D" id="3.90.220.20">
    <property type="entry name" value="DNA methylase specificity domains"/>
    <property type="match status" value="1"/>
</dbReference>
<evidence type="ECO:0000256" key="2">
    <source>
        <dbReference type="ARBA" id="ARBA00022747"/>
    </source>
</evidence>
<evidence type="ECO:0000256" key="3">
    <source>
        <dbReference type="ARBA" id="ARBA00023125"/>
    </source>
</evidence>
<feature type="domain" description="Type I restriction modification DNA specificity" evidence="4">
    <location>
        <begin position="5"/>
        <end position="177"/>
    </location>
</feature>
<dbReference type="SUPFAM" id="SSF116734">
    <property type="entry name" value="DNA methylase specificity domain"/>
    <property type="match status" value="1"/>
</dbReference>
<dbReference type="OrthoDB" id="9815652at2"/>